<dbReference type="Proteomes" id="UP000221980">
    <property type="component" value="Unassembled WGS sequence"/>
</dbReference>
<accession>A0A2D0JJY3</accession>
<organism evidence="1 2">
    <name type="scientific">Xenorhabdus miraniensis</name>
    <dbReference type="NCBI Taxonomy" id="351674"/>
    <lineage>
        <taxon>Bacteria</taxon>
        <taxon>Pseudomonadati</taxon>
        <taxon>Pseudomonadota</taxon>
        <taxon>Gammaproteobacteria</taxon>
        <taxon>Enterobacterales</taxon>
        <taxon>Morganellaceae</taxon>
        <taxon>Xenorhabdus</taxon>
    </lineage>
</organism>
<protein>
    <submittedName>
        <fullName evidence="1">Uncharacterized protein</fullName>
    </submittedName>
</protein>
<dbReference type="RefSeq" id="WP_099115888.1">
    <property type="nucleotide sequence ID" value="NZ_CAWNQI010000071.1"/>
</dbReference>
<evidence type="ECO:0000313" key="2">
    <source>
        <dbReference type="Proteomes" id="UP000221980"/>
    </source>
</evidence>
<comment type="caution">
    <text evidence="1">The sequence shown here is derived from an EMBL/GenBank/DDBJ whole genome shotgun (WGS) entry which is preliminary data.</text>
</comment>
<dbReference type="EMBL" id="NITZ01000038">
    <property type="protein sequence ID" value="PHM46561.1"/>
    <property type="molecule type" value="Genomic_DNA"/>
</dbReference>
<gene>
    <name evidence="1" type="ORF">Xmir_04126</name>
</gene>
<sequence length="62" mass="7173">MELHLKMWIEGIFESGFDEVTAFDFVDDGEKSTLICEDKESLLFSLDKCQEIINEIRASINE</sequence>
<proteinExistence type="predicted"/>
<name>A0A2D0JJY3_9GAMM</name>
<reference evidence="1 2" key="1">
    <citation type="journal article" date="2017" name="Nat. Microbiol.">
        <title>Natural product diversity associated with the nematode symbionts Photorhabdus and Xenorhabdus.</title>
        <authorList>
            <person name="Tobias N.J."/>
            <person name="Wolff H."/>
            <person name="Djahanschiri B."/>
            <person name="Grundmann F."/>
            <person name="Kronenwerth M."/>
            <person name="Shi Y.M."/>
            <person name="Simonyi S."/>
            <person name="Grun P."/>
            <person name="Shapiro-Ilan D."/>
            <person name="Pidot S.J."/>
            <person name="Stinear T.P."/>
            <person name="Ebersberger I."/>
            <person name="Bode H.B."/>
        </authorList>
    </citation>
    <scope>NUCLEOTIDE SEQUENCE [LARGE SCALE GENOMIC DNA]</scope>
    <source>
        <strain evidence="1 2">DSM 17902</strain>
    </source>
</reference>
<evidence type="ECO:0000313" key="1">
    <source>
        <dbReference type="EMBL" id="PHM46561.1"/>
    </source>
</evidence>
<keyword evidence="2" id="KW-1185">Reference proteome</keyword>
<dbReference type="AlphaFoldDB" id="A0A2D0JJY3"/>